<keyword evidence="2" id="KW-0472">Membrane</keyword>
<dbReference type="SUPFAM" id="SSF48726">
    <property type="entry name" value="Immunoglobulin"/>
    <property type="match status" value="3"/>
</dbReference>
<dbReference type="InterPro" id="IPR007110">
    <property type="entry name" value="Ig-like_dom"/>
</dbReference>
<protein>
    <recommendedName>
        <fullName evidence="4">Ig-like domain-containing protein</fullName>
    </recommendedName>
</protein>
<evidence type="ECO:0000256" key="2">
    <source>
        <dbReference type="SAM" id="Phobius"/>
    </source>
</evidence>
<evidence type="ECO:0000259" key="4">
    <source>
        <dbReference type="PROSITE" id="PS50835"/>
    </source>
</evidence>
<comment type="caution">
    <text evidence="5">The sequence shown here is derived from an EMBL/GenBank/DDBJ whole genome shotgun (WGS) entry which is preliminary data.</text>
</comment>
<dbReference type="Proteomes" id="UP001187415">
    <property type="component" value="Unassembled WGS sequence"/>
</dbReference>
<feature type="region of interest" description="Disordered" evidence="1">
    <location>
        <begin position="530"/>
        <end position="583"/>
    </location>
</feature>
<keyword evidence="3" id="KW-0732">Signal</keyword>
<feature type="signal peptide" evidence="3">
    <location>
        <begin position="1"/>
        <end position="20"/>
    </location>
</feature>
<dbReference type="SMART" id="SM00409">
    <property type="entry name" value="IG"/>
    <property type="match status" value="3"/>
</dbReference>
<evidence type="ECO:0000256" key="1">
    <source>
        <dbReference type="SAM" id="MobiDB-lite"/>
    </source>
</evidence>
<dbReference type="PANTHER" id="PTHR46013">
    <property type="entry name" value="VASCULAR CELL ADHESION MOLECULE 1"/>
    <property type="match status" value="1"/>
</dbReference>
<feature type="domain" description="Ig-like" evidence="4">
    <location>
        <begin position="398"/>
        <end position="488"/>
    </location>
</feature>
<dbReference type="Pfam" id="PF13895">
    <property type="entry name" value="Ig_2"/>
    <property type="match status" value="1"/>
</dbReference>
<accession>A0AA88IIS7</accession>
<dbReference type="PANTHER" id="PTHR46013:SF4">
    <property type="entry name" value="B-CELL RECEPTOR CD22-RELATED"/>
    <property type="match status" value="1"/>
</dbReference>
<evidence type="ECO:0000313" key="6">
    <source>
        <dbReference type="Proteomes" id="UP001187415"/>
    </source>
</evidence>
<dbReference type="InterPro" id="IPR036179">
    <property type="entry name" value="Ig-like_dom_sf"/>
</dbReference>
<evidence type="ECO:0000313" key="5">
    <source>
        <dbReference type="EMBL" id="KAK2817377.1"/>
    </source>
</evidence>
<dbReference type="InterPro" id="IPR013783">
    <property type="entry name" value="Ig-like_fold"/>
</dbReference>
<feature type="domain" description="Ig-like" evidence="4">
    <location>
        <begin position="213"/>
        <end position="288"/>
    </location>
</feature>
<feature type="chain" id="PRO_5041700693" description="Ig-like domain-containing protein" evidence="3">
    <location>
        <begin position="21"/>
        <end position="583"/>
    </location>
</feature>
<sequence>MLLAEVVVMGVIFYISGVRGQNKTICALKGSSVELLCSRLNTAVKWGIVHKNGSQAVAQEELEKKNGNRVTFHTSGRGQPALTINNLTETDANIYCCTNNPGLCRKNQIHLTVSGDSHHRQDQTVTLMCSTSCALTESYIWYRNREFLYEDWSPWYQELVSSEEGVTYSCAIKGHEHLRAPDVSVDSITPTCFSVTYSQGRICSSRQKPEDEPCSITYPREIRVQSPSASAATLTCITSCPVSDRHTSFSWYQNRRLQNNSEKQHFSVSGPSNSSFSCAVKDFEHLLSPEVCAEDKNCQTVNYPTRRICAVEGSSVNISSDYSYPDNMTVDSKGWLIRRRSGERAERMSQVPGRVDYHDNNKNEHILRIHNLKRQGDSGEFLFSLQKDLRDWESSDLPGVTLVVTGLRVRFTPSTVVTEGQRVTLTCGTSCPLSGDTSYIWSFNGQPLPQSRIKHLVLDPVSSQHAGSYSCAVRVGPKNISSDEKTLTVLVITGEQMLTPSALAGFSAALLVLIIFNVSCWILKNRSSTQSQQRETSENMEQLNSDENISAPPQQDDHHYSRLLFSKNQTEDQYSTIKPASSD</sequence>
<dbReference type="AlphaFoldDB" id="A0AA88IIS7"/>
<feature type="compositionally biased region" description="Polar residues" evidence="1">
    <location>
        <begin position="540"/>
        <end position="553"/>
    </location>
</feature>
<feature type="transmembrane region" description="Helical" evidence="2">
    <location>
        <begin position="502"/>
        <end position="523"/>
    </location>
</feature>
<keyword evidence="6" id="KW-1185">Reference proteome</keyword>
<name>A0AA88IIS7_CHASR</name>
<dbReference type="Gene3D" id="2.60.40.10">
    <property type="entry name" value="Immunoglobulins"/>
    <property type="match status" value="4"/>
</dbReference>
<gene>
    <name evidence="5" type="ORF">Q5P01_025568</name>
</gene>
<reference evidence="5" key="1">
    <citation type="submission" date="2023-07" db="EMBL/GenBank/DDBJ databases">
        <title>Chromosome-level Genome Assembly of Striped Snakehead (Channa striata).</title>
        <authorList>
            <person name="Liu H."/>
        </authorList>
    </citation>
    <scope>NUCLEOTIDE SEQUENCE</scope>
    <source>
        <strain evidence="5">Gz</strain>
        <tissue evidence="5">Muscle</tissue>
    </source>
</reference>
<organism evidence="5 6">
    <name type="scientific">Channa striata</name>
    <name type="common">Snakehead murrel</name>
    <name type="synonym">Ophicephalus striatus</name>
    <dbReference type="NCBI Taxonomy" id="64152"/>
    <lineage>
        <taxon>Eukaryota</taxon>
        <taxon>Metazoa</taxon>
        <taxon>Chordata</taxon>
        <taxon>Craniata</taxon>
        <taxon>Vertebrata</taxon>
        <taxon>Euteleostomi</taxon>
        <taxon>Actinopterygii</taxon>
        <taxon>Neopterygii</taxon>
        <taxon>Teleostei</taxon>
        <taxon>Neoteleostei</taxon>
        <taxon>Acanthomorphata</taxon>
        <taxon>Anabantaria</taxon>
        <taxon>Anabantiformes</taxon>
        <taxon>Channoidei</taxon>
        <taxon>Channidae</taxon>
        <taxon>Channa</taxon>
    </lineage>
</organism>
<dbReference type="PROSITE" id="PS50835">
    <property type="entry name" value="IG_LIKE"/>
    <property type="match status" value="2"/>
</dbReference>
<evidence type="ECO:0000256" key="3">
    <source>
        <dbReference type="SAM" id="SignalP"/>
    </source>
</evidence>
<feature type="compositionally biased region" description="Polar residues" evidence="1">
    <location>
        <begin position="566"/>
        <end position="583"/>
    </location>
</feature>
<dbReference type="EMBL" id="JAUPFM010000021">
    <property type="protein sequence ID" value="KAK2817377.1"/>
    <property type="molecule type" value="Genomic_DNA"/>
</dbReference>
<keyword evidence="2" id="KW-1133">Transmembrane helix</keyword>
<proteinExistence type="predicted"/>
<keyword evidence="2" id="KW-0812">Transmembrane</keyword>
<dbReference type="InterPro" id="IPR003599">
    <property type="entry name" value="Ig_sub"/>
</dbReference>